<evidence type="ECO:0000313" key="1">
    <source>
        <dbReference type="EMBL" id="AEG31177.1"/>
    </source>
</evidence>
<dbReference type="SUPFAM" id="SSF75169">
    <property type="entry name" value="DsrEFH-like"/>
    <property type="match status" value="1"/>
</dbReference>
<dbReference type="AlphaFoldDB" id="F6DAT4"/>
<dbReference type="eggNOG" id="COG1416">
    <property type="taxonomic scope" value="Bacteria"/>
</dbReference>
<dbReference type="InterPro" id="IPR027396">
    <property type="entry name" value="DsrEFH-like"/>
</dbReference>
<proteinExistence type="predicted"/>
<dbReference type="Proteomes" id="UP000009232">
    <property type="component" value="Chromosome"/>
</dbReference>
<dbReference type="Gene3D" id="3.40.1260.10">
    <property type="entry name" value="DsrEFH-like"/>
    <property type="match status" value="1"/>
</dbReference>
<organism evidence="1 2">
    <name type="scientific">Thiomicrospira cyclica (strain DSM 14477 / JCM 11371 / ALM1)</name>
    <name type="common">Thioalkalimicrobium cyclicum</name>
    <dbReference type="NCBI Taxonomy" id="717773"/>
    <lineage>
        <taxon>Bacteria</taxon>
        <taxon>Pseudomonadati</taxon>
        <taxon>Pseudomonadota</taxon>
        <taxon>Gammaproteobacteria</taxon>
        <taxon>Thiotrichales</taxon>
        <taxon>Piscirickettsiaceae</taxon>
        <taxon>Thiomicrospira</taxon>
    </lineage>
</organism>
<dbReference type="OrthoDB" id="5786769at2"/>
<dbReference type="KEGG" id="tcy:Thicy_0403"/>
<reference evidence="1 2" key="1">
    <citation type="submission" date="2011-05" db="EMBL/GenBank/DDBJ databases">
        <title>Complete sequence of Thioalkalimicrobium cyclicum ALM1.</title>
        <authorList>
            <consortium name="US DOE Joint Genome Institute"/>
            <person name="Lucas S."/>
            <person name="Han J."/>
            <person name="Lapidus A."/>
            <person name="Cheng J.-F."/>
            <person name="Goodwin L."/>
            <person name="Pitluck S."/>
            <person name="Peters L."/>
            <person name="Mikhailova N."/>
            <person name="Davenport K."/>
            <person name="Han C."/>
            <person name="Tapia R."/>
            <person name="Land M."/>
            <person name="Hauser L."/>
            <person name="Kyrpides N."/>
            <person name="Ivanova N."/>
            <person name="Pagani I."/>
            <person name="Kappler U."/>
            <person name="Woyke T."/>
        </authorList>
    </citation>
    <scope>NUCLEOTIDE SEQUENCE [LARGE SCALE GENOMIC DNA]</scope>
    <source>
        <strain evidence="2">DSM 14477 / JCM 11371 / ALM1</strain>
    </source>
</reference>
<keyword evidence="2" id="KW-1185">Reference proteome</keyword>
<name>F6DAT4_THICA</name>
<dbReference type="HOGENOM" id="CLU_1414590_0_0_6"/>
<dbReference type="RefSeq" id="WP_013834958.1">
    <property type="nucleotide sequence ID" value="NC_015581.1"/>
</dbReference>
<protein>
    <recommendedName>
        <fullName evidence="3">DsrE family protein</fullName>
    </recommendedName>
</protein>
<sequence length="192" mass="20580">MTFFTPSVFSVFRGFSVVLLAVVLGVAQAASALHPDVERIIQQQVEPSGVVIEVESLSPKAMSENVTFIQAQVDALKAQYPNLDVVIVSHGRELVELAKPEVSPQLGSASSPSAPAFLSAFENMSTNQGVTVHVCAVVAGWEGKTDQDFVSFVDVSASGEAQINDYRALGYEVVIIERLSDEDRKSLQPVAD</sequence>
<evidence type="ECO:0008006" key="3">
    <source>
        <dbReference type="Google" id="ProtNLM"/>
    </source>
</evidence>
<dbReference type="EMBL" id="CP002776">
    <property type="protein sequence ID" value="AEG31177.1"/>
    <property type="molecule type" value="Genomic_DNA"/>
</dbReference>
<accession>F6DAT4</accession>
<evidence type="ECO:0000313" key="2">
    <source>
        <dbReference type="Proteomes" id="UP000009232"/>
    </source>
</evidence>
<gene>
    <name evidence="1" type="ordered locus">Thicy_0403</name>
</gene>